<evidence type="ECO:0000256" key="1">
    <source>
        <dbReference type="SAM" id="Phobius"/>
    </source>
</evidence>
<evidence type="ECO:0000313" key="3">
    <source>
        <dbReference type="WBParaSite" id="HCON_00167610-00001"/>
    </source>
</evidence>
<keyword evidence="1" id="KW-1133">Transmembrane helix</keyword>
<evidence type="ECO:0000313" key="2">
    <source>
        <dbReference type="Proteomes" id="UP000025227"/>
    </source>
</evidence>
<dbReference type="AlphaFoldDB" id="A0A7I4YZG4"/>
<proteinExistence type="predicted"/>
<dbReference type="Proteomes" id="UP000025227">
    <property type="component" value="Unplaced"/>
</dbReference>
<keyword evidence="1" id="KW-0812">Transmembrane</keyword>
<dbReference type="WBParaSite" id="HCON_00167610-00001">
    <property type="protein sequence ID" value="HCON_00167610-00001"/>
    <property type="gene ID" value="HCON_00167610"/>
</dbReference>
<reference evidence="3" key="1">
    <citation type="submission" date="2020-12" db="UniProtKB">
        <authorList>
            <consortium name="WormBaseParasite"/>
        </authorList>
    </citation>
    <scope>IDENTIFICATION</scope>
    <source>
        <strain evidence="3">MHco3</strain>
    </source>
</reference>
<organism evidence="2 3">
    <name type="scientific">Haemonchus contortus</name>
    <name type="common">Barber pole worm</name>
    <dbReference type="NCBI Taxonomy" id="6289"/>
    <lineage>
        <taxon>Eukaryota</taxon>
        <taxon>Metazoa</taxon>
        <taxon>Ecdysozoa</taxon>
        <taxon>Nematoda</taxon>
        <taxon>Chromadorea</taxon>
        <taxon>Rhabditida</taxon>
        <taxon>Rhabditina</taxon>
        <taxon>Rhabditomorpha</taxon>
        <taxon>Strongyloidea</taxon>
        <taxon>Trichostrongylidae</taxon>
        <taxon>Haemonchus</taxon>
    </lineage>
</organism>
<keyword evidence="1" id="KW-0472">Membrane</keyword>
<accession>A0A7I4YZG4</accession>
<protein>
    <submittedName>
        <fullName evidence="3">Ovule protein</fullName>
    </submittedName>
</protein>
<keyword evidence="2" id="KW-1185">Reference proteome</keyword>
<name>A0A7I4YZG4_HAECO</name>
<sequence>MMGTDHLNSFKRFQLRKFSFPNKPRYEGSSVDESLLYIIHKFGVFVCMYVCMYVCMFVCLFVCHTIRFYLKNHL</sequence>
<feature type="transmembrane region" description="Helical" evidence="1">
    <location>
        <begin position="42"/>
        <end position="70"/>
    </location>
</feature>